<dbReference type="InterPro" id="IPR013083">
    <property type="entry name" value="Znf_RING/FYVE/PHD"/>
</dbReference>
<dbReference type="AlphaFoldDB" id="A0A5J4ZZX5"/>
<dbReference type="OrthoDB" id="21264at2759"/>
<keyword evidence="1" id="KW-0479">Metal-binding</keyword>
<dbReference type="SMART" id="SM00249">
    <property type="entry name" value="PHD"/>
    <property type="match status" value="3"/>
</dbReference>
<feature type="region of interest" description="Disordered" evidence="4">
    <location>
        <begin position="736"/>
        <end position="897"/>
    </location>
</feature>
<dbReference type="Pfam" id="PF26055">
    <property type="entry name" value="Mtase_EDM2"/>
    <property type="match status" value="1"/>
</dbReference>
<feature type="domain" description="Zinc finger PHD-type" evidence="5">
    <location>
        <begin position="97"/>
        <end position="163"/>
    </location>
</feature>
<feature type="compositionally biased region" description="Basic residues" evidence="4">
    <location>
        <begin position="843"/>
        <end position="854"/>
    </location>
</feature>
<feature type="compositionally biased region" description="Basic and acidic residues" evidence="4">
    <location>
        <begin position="736"/>
        <end position="832"/>
    </location>
</feature>
<feature type="region of interest" description="Disordered" evidence="4">
    <location>
        <begin position="301"/>
        <end position="320"/>
    </location>
</feature>
<reference evidence="6 7" key="1">
    <citation type="submission" date="2019-09" db="EMBL/GenBank/DDBJ databases">
        <title>A chromosome-level genome assembly of the Chinese tupelo Nyssa sinensis.</title>
        <authorList>
            <person name="Yang X."/>
            <person name="Kang M."/>
            <person name="Yang Y."/>
            <person name="Xiong H."/>
            <person name="Wang M."/>
            <person name="Zhang Z."/>
            <person name="Wang Z."/>
            <person name="Wu H."/>
            <person name="Ma T."/>
            <person name="Liu J."/>
            <person name="Xi Z."/>
        </authorList>
    </citation>
    <scope>NUCLEOTIDE SEQUENCE [LARGE SCALE GENOMIC DNA]</scope>
    <source>
        <strain evidence="6">J267</strain>
        <tissue evidence="6">Leaf</tissue>
    </source>
</reference>
<dbReference type="Proteomes" id="UP000325577">
    <property type="component" value="Linkage Group LG4"/>
</dbReference>
<feature type="domain" description="Zinc finger PHD-type" evidence="5">
    <location>
        <begin position="36"/>
        <end position="92"/>
    </location>
</feature>
<evidence type="ECO:0000256" key="4">
    <source>
        <dbReference type="SAM" id="MobiDB-lite"/>
    </source>
</evidence>
<feature type="compositionally biased region" description="Polar residues" evidence="4">
    <location>
        <begin position="1052"/>
        <end position="1063"/>
    </location>
</feature>
<evidence type="ECO:0000259" key="5">
    <source>
        <dbReference type="SMART" id="SM00249"/>
    </source>
</evidence>
<dbReference type="InterPro" id="IPR058939">
    <property type="entry name" value="Mtase_EDM2"/>
</dbReference>
<organism evidence="6 7">
    <name type="scientific">Nyssa sinensis</name>
    <dbReference type="NCBI Taxonomy" id="561372"/>
    <lineage>
        <taxon>Eukaryota</taxon>
        <taxon>Viridiplantae</taxon>
        <taxon>Streptophyta</taxon>
        <taxon>Embryophyta</taxon>
        <taxon>Tracheophyta</taxon>
        <taxon>Spermatophyta</taxon>
        <taxon>Magnoliopsida</taxon>
        <taxon>eudicotyledons</taxon>
        <taxon>Gunneridae</taxon>
        <taxon>Pentapetalae</taxon>
        <taxon>asterids</taxon>
        <taxon>Cornales</taxon>
        <taxon>Nyssaceae</taxon>
        <taxon>Nyssa</taxon>
    </lineage>
</organism>
<keyword evidence="7" id="KW-1185">Reference proteome</keyword>
<evidence type="ECO:0000313" key="6">
    <source>
        <dbReference type="EMBL" id="KAA8523609.1"/>
    </source>
</evidence>
<keyword evidence="2" id="KW-0863">Zinc-finger</keyword>
<dbReference type="InterPro" id="IPR055198">
    <property type="entry name" value="NSD_PHD"/>
</dbReference>
<feature type="compositionally biased region" description="Basic and acidic residues" evidence="4">
    <location>
        <begin position="880"/>
        <end position="890"/>
    </location>
</feature>
<dbReference type="InterPro" id="IPR001965">
    <property type="entry name" value="Znf_PHD"/>
</dbReference>
<accession>A0A5J4ZZX5</accession>
<feature type="domain" description="Zinc finger PHD-type" evidence="5">
    <location>
        <begin position="164"/>
        <end position="230"/>
    </location>
</feature>
<proteinExistence type="predicted"/>
<gene>
    <name evidence="6" type="ORF">F0562_010032</name>
</gene>
<name>A0A5J4ZZX5_9ASTE</name>
<protein>
    <recommendedName>
        <fullName evidence="5">Zinc finger PHD-type domain-containing protein</fullName>
    </recommendedName>
</protein>
<dbReference type="Gene3D" id="3.30.40.10">
    <property type="entry name" value="Zinc/RING finger domain, C3HC4 (zinc finger)"/>
    <property type="match status" value="2"/>
</dbReference>
<sequence length="1101" mass="123563">MKAIEEDVRTEAKSEFIDDDDDMIDEAEEDEDDKAVCSICDNGGSVLTCEGSCLRLFHATVEAGSDSNCKSLGFSNDEEVDAIKNFFCKNCQYEQHQCFSCGLLGSSDKNSGAEVFSCISATCGRFYHPHCVAKLLHCESETEAEELQKSIAAGESFTCPVHKCHVCKHGENMMDHELQFATCRRCPKSYHRKCLPRKIAFEAQEDEGIIQRAWDGLLPDCILIYCLKHAIDDDLKTPIRNHIKFPKIGEEKKKQASDLPSSREKVVQRKRSLASEDFFGKRTAGKTLKGFEKLPSIIKEGNSPKNIEKRSSGHVLSKKQKVVDTSGRPLKMTAFTKVSKDTANESRPSLGESLFARYSELLKSRKEGTPDAERKKTPTVMPALKDMTSSFTLDADTKRRIMALMKDASSSITLRDIIEKHKVPTTHAYSSKNVVNKTITLGKVDGSIAAVRAALEKLDNGCSIEDAKAVCEPGILNQISKWKNKLKVYLAPFLHGMRYTSFGRHFTKVDKLKEIVDMLHWYVQDGDMIVDFCCGANDFSCLMKKKIDETGKKCSYKNYDVLQAKNDFNFEKRDWMSVRPKELKPGSQLIMGLNPPFGVNAALANKFINKALEFKPKLLILIVPPETERLDKKDPPYDLVWEDDELLAGKSFYLPGSVDVNDKQMDQWNLIPPPLYLWSHADWTAKHKEIAQQHGHSTRVREGSHLEENHYEMLLNNFPVVAHDLNRETLMLVDDRSVKNEEPEPLHERATSMTRSHREGFPCDNGDREGHENHVGKNQSEDNSKKRQYDGDNGNREGHENHGHGKNQSEDNSKKRQHGGDNGDREGHENHGPGKNQSEGTSKKRKRGKGKHGRGSGVISPVNTRNAQRHSPAKMTGSKSLDRHPSEHLETPSTDVGNEGYWHFGHSNAGSHSRFPTGYGGTWGDDITMRYGLNTEEPYSSIPQRCSRGTSPVPDIPRASMDGCGYRTHMSEMDERYGRETNTQQPVRFYGQQDPNSLAQRNNYIAGQNPGFSSPYGRVGLAGDSSYNRMNTSAMQRYAPRLDELNHLRMNTLGSEPPSNRSSIYDPPLASQPGDRPDSLGYAPGPYNTLSQRNSSGWLND</sequence>
<dbReference type="CDD" id="cd15565">
    <property type="entry name" value="PHD2_NSD"/>
    <property type="match status" value="1"/>
</dbReference>
<dbReference type="EMBL" id="CM018047">
    <property type="protein sequence ID" value="KAA8523609.1"/>
    <property type="molecule type" value="Genomic_DNA"/>
</dbReference>
<feature type="region of interest" description="Disordered" evidence="4">
    <location>
        <begin position="1051"/>
        <end position="1101"/>
    </location>
</feature>
<dbReference type="PANTHER" id="PTHR46235">
    <property type="entry name" value="PHD FINGER-CONTAINING PROTEIN DDB_G0268158"/>
    <property type="match status" value="1"/>
</dbReference>
<evidence type="ECO:0000313" key="7">
    <source>
        <dbReference type="Proteomes" id="UP000325577"/>
    </source>
</evidence>
<dbReference type="Pfam" id="PF22908">
    <property type="entry name" value="PHD_NSD"/>
    <property type="match status" value="1"/>
</dbReference>
<feature type="region of interest" description="Disordered" evidence="4">
    <location>
        <begin position="940"/>
        <end position="961"/>
    </location>
</feature>
<evidence type="ECO:0000256" key="3">
    <source>
        <dbReference type="ARBA" id="ARBA00022833"/>
    </source>
</evidence>
<evidence type="ECO:0000256" key="1">
    <source>
        <dbReference type="ARBA" id="ARBA00022723"/>
    </source>
</evidence>
<feature type="compositionally biased region" description="Polar residues" evidence="4">
    <location>
        <begin position="1088"/>
        <end position="1101"/>
    </location>
</feature>
<dbReference type="PANTHER" id="PTHR46235:SF3">
    <property type="entry name" value="PHD FINGER-CONTAINING PROTEIN DDB_G0268158"/>
    <property type="match status" value="1"/>
</dbReference>
<evidence type="ECO:0000256" key="2">
    <source>
        <dbReference type="ARBA" id="ARBA00022771"/>
    </source>
</evidence>
<keyword evidence="3" id="KW-0862">Zinc</keyword>
<dbReference type="GO" id="GO:0008270">
    <property type="term" value="F:zinc ion binding"/>
    <property type="evidence" value="ECO:0007669"/>
    <property type="project" value="UniProtKB-KW"/>
</dbReference>
<feature type="compositionally biased region" description="Polar residues" evidence="4">
    <location>
        <begin position="940"/>
        <end position="950"/>
    </location>
</feature>